<dbReference type="GO" id="GO:0016671">
    <property type="term" value="F:oxidoreductase activity, acting on a sulfur group of donors, disulfide as acceptor"/>
    <property type="evidence" value="ECO:0007669"/>
    <property type="project" value="InterPro"/>
</dbReference>
<evidence type="ECO:0000313" key="8">
    <source>
        <dbReference type="EMBL" id="KAF2719100.1"/>
    </source>
</evidence>
<organism evidence="8 9">
    <name type="scientific">Polychaeton citri CBS 116435</name>
    <dbReference type="NCBI Taxonomy" id="1314669"/>
    <lineage>
        <taxon>Eukaryota</taxon>
        <taxon>Fungi</taxon>
        <taxon>Dikarya</taxon>
        <taxon>Ascomycota</taxon>
        <taxon>Pezizomycotina</taxon>
        <taxon>Dothideomycetes</taxon>
        <taxon>Dothideomycetidae</taxon>
        <taxon>Capnodiales</taxon>
        <taxon>Capnodiaceae</taxon>
        <taxon>Polychaeton</taxon>
    </lineage>
</organism>
<feature type="region of interest" description="Disordered" evidence="6">
    <location>
        <begin position="1"/>
        <end position="25"/>
    </location>
</feature>
<keyword evidence="7" id="KW-0812">Transmembrane</keyword>
<comment type="subcellular location">
    <subcellularLocation>
        <location evidence="1">Secreted</location>
    </subcellularLocation>
</comment>
<name>A0A9P4UNK6_9PEZI</name>
<evidence type="ECO:0000256" key="3">
    <source>
        <dbReference type="ARBA" id="ARBA00022525"/>
    </source>
</evidence>
<reference evidence="8" key="1">
    <citation type="journal article" date="2020" name="Stud. Mycol.">
        <title>101 Dothideomycetes genomes: a test case for predicting lifestyles and emergence of pathogens.</title>
        <authorList>
            <person name="Haridas S."/>
            <person name="Albert R."/>
            <person name="Binder M."/>
            <person name="Bloem J."/>
            <person name="Labutti K."/>
            <person name="Salamov A."/>
            <person name="Andreopoulos B."/>
            <person name="Baker S."/>
            <person name="Barry K."/>
            <person name="Bills G."/>
            <person name="Bluhm B."/>
            <person name="Cannon C."/>
            <person name="Castanera R."/>
            <person name="Culley D."/>
            <person name="Daum C."/>
            <person name="Ezra D."/>
            <person name="Gonzalez J."/>
            <person name="Henrissat B."/>
            <person name="Kuo A."/>
            <person name="Liang C."/>
            <person name="Lipzen A."/>
            <person name="Lutzoni F."/>
            <person name="Magnuson J."/>
            <person name="Mondo S."/>
            <person name="Nolan M."/>
            <person name="Ohm R."/>
            <person name="Pangilinan J."/>
            <person name="Park H.-J."/>
            <person name="Ramirez L."/>
            <person name="Alfaro M."/>
            <person name="Sun H."/>
            <person name="Tritt A."/>
            <person name="Yoshinaga Y."/>
            <person name="Zwiers L.-H."/>
            <person name="Turgeon B."/>
            <person name="Goodwin S."/>
            <person name="Spatafora J."/>
            <person name="Crous P."/>
            <person name="Grigoriev I."/>
        </authorList>
    </citation>
    <scope>NUCLEOTIDE SEQUENCE</scope>
    <source>
        <strain evidence="8">CBS 116435</strain>
    </source>
</reference>
<proteinExistence type="inferred from homology"/>
<comment type="similarity">
    <text evidence="2">Belongs to the GILT family.</text>
</comment>
<dbReference type="OrthoDB" id="958254at2759"/>
<keyword evidence="7" id="KW-1133">Transmembrane helix</keyword>
<dbReference type="PANTHER" id="PTHR13234">
    <property type="entry name" value="GAMMA-INTERFERON INDUCIBLE LYSOSOMAL THIOL REDUCTASE GILT"/>
    <property type="match status" value="1"/>
</dbReference>
<keyword evidence="9" id="KW-1185">Reference proteome</keyword>
<keyword evidence="3" id="KW-0964">Secreted</keyword>
<accession>A0A9P4UNK6</accession>
<dbReference type="AlphaFoldDB" id="A0A9P4UNK6"/>
<dbReference type="InterPro" id="IPR004911">
    <property type="entry name" value="Interferon-induced_GILT"/>
</dbReference>
<dbReference type="GO" id="GO:0005576">
    <property type="term" value="C:extracellular region"/>
    <property type="evidence" value="ECO:0007669"/>
    <property type="project" value="UniProtKB-SubCell"/>
</dbReference>
<gene>
    <name evidence="8" type="ORF">K431DRAFT_229434</name>
</gene>
<evidence type="ECO:0000256" key="7">
    <source>
        <dbReference type="SAM" id="Phobius"/>
    </source>
</evidence>
<protein>
    <recommendedName>
        <fullName evidence="10">Gamma interferon inducible lysosomal thiol reductase</fullName>
    </recommendedName>
</protein>
<keyword evidence="7" id="KW-0472">Membrane</keyword>
<dbReference type="Proteomes" id="UP000799441">
    <property type="component" value="Unassembled WGS sequence"/>
</dbReference>
<feature type="transmembrane region" description="Helical" evidence="7">
    <location>
        <begin position="60"/>
        <end position="79"/>
    </location>
</feature>
<evidence type="ECO:0000256" key="5">
    <source>
        <dbReference type="ARBA" id="ARBA00023180"/>
    </source>
</evidence>
<dbReference type="EMBL" id="MU003816">
    <property type="protein sequence ID" value="KAF2719100.1"/>
    <property type="molecule type" value="Genomic_DNA"/>
</dbReference>
<evidence type="ECO:0000313" key="9">
    <source>
        <dbReference type="Proteomes" id="UP000799441"/>
    </source>
</evidence>
<dbReference type="PANTHER" id="PTHR13234:SF8">
    <property type="entry name" value="GAMMA-INTERFERON-INDUCIBLE LYSOSOMAL THIOL REDUCTASE"/>
    <property type="match status" value="1"/>
</dbReference>
<sequence length="283" mass="31819">MAVTDPEKQPLIPFSTPTLEDGEQEPQPTLAELRQRVIDAQREYQVALNRTPAGRWSIRFAVMAVAFCFSLMLFMLLSIGTEFMDDEYSDPRVPLDVHIMSKCPDARDCLHDMILPAMVNVSHLVKFNLDFIGKETEHDPKTNQTEIVCMHGPTECLGNILELCSASLYPNPKIHLGFTMCLSHDYPDIPARELIEDCALEHGIDIAKLNACAIEDDGRRGQELLRQSVERSHDLGVERSCTVRLAGETRCVRDGGEWKDCESGSKASDLVRDVRRLYGGDRD</sequence>
<evidence type="ECO:0000256" key="2">
    <source>
        <dbReference type="ARBA" id="ARBA00005679"/>
    </source>
</evidence>
<evidence type="ECO:0008006" key="10">
    <source>
        <dbReference type="Google" id="ProtNLM"/>
    </source>
</evidence>
<evidence type="ECO:0000256" key="4">
    <source>
        <dbReference type="ARBA" id="ARBA00022729"/>
    </source>
</evidence>
<evidence type="ECO:0000256" key="1">
    <source>
        <dbReference type="ARBA" id="ARBA00004613"/>
    </source>
</evidence>
<evidence type="ECO:0000256" key="6">
    <source>
        <dbReference type="SAM" id="MobiDB-lite"/>
    </source>
</evidence>
<comment type="caution">
    <text evidence="8">The sequence shown here is derived from an EMBL/GenBank/DDBJ whole genome shotgun (WGS) entry which is preliminary data.</text>
</comment>
<keyword evidence="4" id="KW-0732">Signal</keyword>
<keyword evidence="5" id="KW-0325">Glycoprotein</keyword>
<dbReference type="Pfam" id="PF03227">
    <property type="entry name" value="GILT"/>
    <property type="match status" value="1"/>
</dbReference>